<dbReference type="AlphaFoldDB" id="A0ABD2Z2Y2"/>
<evidence type="ECO:0000256" key="2">
    <source>
        <dbReference type="ARBA" id="ARBA00010617"/>
    </source>
</evidence>
<dbReference type="GO" id="GO:0046872">
    <property type="term" value="F:metal ion binding"/>
    <property type="evidence" value="ECO:0007669"/>
    <property type="project" value="UniProtKB-KW"/>
</dbReference>
<dbReference type="PANTHER" id="PTHR47955:SF15">
    <property type="entry name" value="CYTOCHROME P450 71A2-LIKE"/>
    <property type="match status" value="1"/>
</dbReference>
<comment type="caution">
    <text evidence="6">The sequence shown here is derived from an EMBL/GenBank/DDBJ whole genome shotgun (WGS) entry which is preliminary data.</text>
</comment>
<dbReference type="PANTHER" id="PTHR47955">
    <property type="entry name" value="CYTOCHROME P450 FAMILY 71 PROTEIN"/>
    <property type="match status" value="1"/>
</dbReference>
<dbReference type="InterPro" id="IPR036396">
    <property type="entry name" value="Cyt_P450_sf"/>
</dbReference>
<name>A0ABD2Z2Y2_9GENT</name>
<gene>
    <name evidence="6" type="ORF">ACH5RR_025417</name>
</gene>
<reference evidence="6 7" key="1">
    <citation type="submission" date="2024-11" db="EMBL/GenBank/DDBJ databases">
        <title>A near-complete genome assembly of Cinchona calisaya.</title>
        <authorList>
            <person name="Lian D.C."/>
            <person name="Zhao X.W."/>
            <person name="Wei L."/>
        </authorList>
    </citation>
    <scope>NUCLEOTIDE SEQUENCE [LARGE SCALE GENOMIC DNA]</scope>
    <source>
        <tissue evidence="6">Nenye</tissue>
    </source>
</reference>
<evidence type="ECO:0000256" key="5">
    <source>
        <dbReference type="ARBA" id="ARBA00023004"/>
    </source>
</evidence>
<dbReference type="Gene3D" id="1.10.630.10">
    <property type="entry name" value="Cytochrome P450"/>
    <property type="match status" value="1"/>
</dbReference>
<evidence type="ECO:0000313" key="7">
    <source>
        <dbReference type="Proteomes" id="UP001630127"/>
    </source>
</evidence>
<keyword evidence="7" id="KW-1185">Reference proteome</keyword>
<sequence length="278" mass="31501">MKLPIIGNLHQLGLLPHRSLQNLSKKYGPHLMLLHFGKIPVLVASSAEAASQIMKTHDMIFSNRPKSSIPHRLLYGSKDVAFSPYGEYWRQMRSICVLQLLSNKRVHSFRCVREEETSLMIEKIKERCISSSSSSLINLSDIFVTLTNDVVCKVAFGRKCGGEGNGKRAKETLVEFVRLFGVFSIGDYIPWLAWVNRLNGLDARVERVAKDIDEFIESVIEEHRNKSNVDDASSDFVDILLEIQKEKLAGFHIEHDAVKAVILVRFLVQQALINQPFP</sequence>
<evidence type="ECO:0000256" key="4">
    <source>
        <dbReference type="ARBA" id="ARBA00022723"/>
    </source>
</evidence>
<organism evidence="6 7">
    <name type="scientific">Cinchona calisaya</name>
    <dbReference type="NCBI Taxonomy" id="153742"/>
    <lineage>
        <taxon>Eukaryota</taxon>
        <taxon>Viridiplantae</taxon>
        <taxon>Streptophyta</taxon>
        <taxon>Embryophyta</taxon>
        <taxon>Tracheophyta</taxon>
        <taxon>Spermatophyta</taxon>
        <taxon>Magnoliopsida</taxon>
        <taxon>eudicotyledons</taxon>
        <taxon>Gunneridae</taxon>
        <taxon>Pentapetalae</taxon>
        <taxon>asterids</taxon>
        <taxon>lamiids</taxon>
        <taxon>Gentianales</taxon>
        <taxon>Rubiaceae</taxon>
        <taxon>Cinchonoideae</taxon>
        <taxon>Cinchoneae</taxon>
        <taxon>Cinchona</taxon>
    </lineage>
</organism>
<proteinExistence type="inferred from homology"/>
<dbReference type="Pfam" id="PF00067">
    <property type="entry name" value="p450"/>
    <property type="match status" value="1"/>
</dbReference>
<comment type="similarity">
    <text evidence="2">Belongs to the cytochrome P450 family.</text>
</comment>
<accession>A0ABD2Z2Y2</accession>
<keyword evidence="3" id="KW-0349">Heme</keyword>
<dbReference type="InterPro" id="IPR001128">
    <property type="entry name" value="Cyt_P450"/>
</dbReference>
<protein>
    <submittedName>
        <fullName evidence="6">Uncharacterized protein</fullName>
    </submittedName>
</protein>
<dbReference type="SUPFAM" id="SSF48264">
    <property type="entry name" value="Cytochrome P450"/>
    <property type="match status" value="1"/>
</dbReference>
<evidence type="ECO:0000256" key="3">
    <source>
        <dbReference type="ARBA" id="ARBA00022617"/>
    </source>
</evidence>
<dbReference type="EMBL" id="JBJUIK010000011">
    <property type="protein sequence ID" value="KAL3512700.1"/>
    <property type="molecule type" value="Genomic_DNA"/>
</dbReference>
<keyword evidence="4" id="KW-0479">Metal-binding</keyword>
<comment type="cofactor">
    <cofactor evidence="1">
        <name>heme</name>
        <dbReference type="ChEBI" id="CHEBI:30413"/>
    </cofactor>
</comment>
<evidence type="ECO:0000313" key="6">
    <source>
        <dbReference type="EMBL" id="KAL3512700.1"/>
    </source>
</evidence>
<keyword evidence="5" id="KW-0408">Iron</keyword>
<evidence type="ECO:0000256" key="1">
    <source>
        <dbReference type="ARBA" id="ARBA00001971"/>
    </source>
</evidence>
<dbReference type="Proteomes" id="UP001630127">
    <property type="component" value="Unassembled WGS sequence"/>
</dbReference>